<dbReference type="Gene3D" id="3.30.9.10">
    <property type="entry name" value="D-Amino Acid Oxidase, subunit A, domain 2"/>
    <property type="match status" value="1"/>
</dbReference>
<dbReference type="InterPro" id="IPR002938">
    <property type="entry name" value="FAD-bd"/>
</dbReference>
<evidence type="ECO:0000313" key="5">
    <source>
        <dbReference type="Proteomes" id="UP000516052"/>
    </source>
</evidence>
<protein>
    <submittedName>
        <fullName evidence="4">FAD-dependent monooxygenase</fullName>
    </submittedName>
</protein>
<dbReference type="Gene3D" id="3.50.50.60">
    <property type="entry name" value="FAD/NAD(P)-binding domain"/>
    <property type="match status" value="1"/>
</dbReference>
<sequence length="552" mass="60571">MPGGGRRSETAYGPTRGGDNVDQAPVLVVGAGPVGMTAALALARQGVACVLAEQGVETSAHPRLDYVNSRSMEFFRRLGVADDIRRAGVAPEHRADVIWSTGLAGEPLTTWRLPSVTEERRRIAEHNDGTQPAEPGQRISQTELEPVLRAHCRREPLIDLRCGLRFDTLTQDDDGVTSHLTDVTTGERTRLRSRYVIGCDGATSRVREVVGIGAEDFDVPGLPGAFMVHFKSRDLAALHRHGRFWHYFAFRYVLIAQDETDTWTAHVNGVTPDEFDTPPTDPAAFLRETLRTDLTIDKVLLTSRWRPGFMIADRYRAGRVLLAGDCAHRMFPTGAYGMNTGIGDAVDAAWKTAALVQGFGGPALLDSYPSERRPVGLRNLHTSHRHLGVHLTAGALLRAGAPLDAVAAHLDAERGENEYRGVELGYRYRDSPVICHEDTPEPHWSPGRYTPTTWPGGRPPGLLLDDGTPILDRLAPSFTLVDFTGDGRAHPLLAEATAQGLPLSHTVITDTHARELWERDLVLLRPDHHVAWRGNRPHPDPAAVIRRIRGAG</sequence>
<dbReference type="KEGG" id="sroi:IAG44_38395"/>
<keyword evidence="5" id="KW-1185">Reference proteome</keyword>
<dbReference type="EMBL" id="CP060828">
    <property type="protein sequence ID" value="QNP74748.1"/>
    <property type="molecule type" value="Genomic_DNA"/>
</dbReference>
<accession>A0A7H0IPN2</accession>
<evidence type="ECO:0000313" key="4">
    <source>
        <dbReference type="EMBL" id="QNP74748.1"/>
    </source>
</evidence>
<dbReference type="GO" id="GO:0016709">
    <property type="term" value="F:oxidoreductase activity, acting on paired donors, with incorporation or reduction of molecular oxygen, NAD(P)H as one donor, and incorporation of one atom of oxygen"/>
    <property type="evidence" value="ECO:0007669"/>
    <property type="project" value="UniProtKB-ARBA"/>
</dbReference>
<dbReference type="Gene3D" id="3.40.30.120">
    <property type="match status" value="1"/>
</dbReference>
<dbReference type="PANTHER" id="PTHR43004">
    <property type="entry name" value="TRK SYSTEM POTASSIUM UPTAKE PROTEIN"/>
    <property type="match status" value="1"/>
</dbReference>
<dbReference type="SUPFAM" id="SSF51905">
    <property type="entry name" value="FAD/NAD(P)-binding domain"/>
    <property type="match status" value="1"/>
</dbReference>
<gene>
    <name evidence="4" type="ORF">IAG44_38395</name>
</gene>
<evidence type="ECO:0000256" key="2">
    <source>
        <dbReference type="ARBA" id="ARBA00022827"/>
    </source>
</evidence>
<dbReference type="InterPro" id="IPR050641">
    <property type="entry name" value="RIFMO-like"/>
</dbReference>
<keyword evidence="1" id="KW-0285">Flavoprotein</keyword>
<dbReference type="PANTHER" id="PTHR43004:SF21">
    <property type="entry name" value="FAD-BINDING DOMAIN-CONTAINING PROTEIN-RELATED"/>
    <property type="match status" value="1"/>
</dbReference>
<reference evidence="4 5" key="1">
    <citation type="submission" date="2020-08" db="EMBL/GenBank/DDBJ databases">
        <title>A novel species.</title>
        <authorList>
            <person name="Gao J."/>
        </authorList>
    </citation>
    <scope>NUCLEOTIDE SEQUENCE [LARGE SCALE GENOMIC DNA]</scope>
    <source>
        <strain evidence="4 5">CRXT-G-22</strain>
    </source>
</reference>
<keyword evidence="2" id="KW-0274">FAD</keyword>
<proteinExistence type="predicted"/>
<dbReference type="GO" id="GO:0071949">
    <property type="term" value="F:FAD binding"/>
    <property type="evidence" value="ECO:0007669"/>
    <property type="project" value="InterPro"/>
</dbReference>
<dbReference type="Pfam" id="PF01494">
    <property type="entry name" value="FAD_binding_3"/>
    <property type="match status" value="1"/>
</dbReference>
<organism evidence="4 5">
    <name type="scientific">Streptomyces roseirectus</name>
    <dbReference type="NCBI Taxonomy" id="2768066"/>
    <lineage>
        <taxon>Bacteria</taxon>
        <taxon>Bacillati</taxon>
        <taxon>Actinomycetota</taxon>
        <taxon>Actinomycetes</taxon>
        <taxon>Kitasatosporales</taxon>
        <taxon>Streptomycetaceae</taxon>
        <taxon>Streptomyces</taxon>
    </lineage>
</organism>
<keyword evidence="4" id="KW-0503">Monooxygenase</keyword>
<dbReference type="NCBIfam" id="NF004780">
    <property type="entry name" value="PRK06126.1"/>
    <property type="match status" value="1"/>
</dbReference>
<dbReference type="PRINTS" id="PR00420">
    <property type="entry name" value="RNGMNOXGNASE"/>
</dbReference>
<dbReference type="InterPro" id="IPR036188">
    <property type="entry name" value="FAD/NAD-bd_sf"/>
</dbReference>
<keyword evidence="4" id="KW-0560">Oxidoreductase</keyword>
<dbReference type="AlphaFoldDB" id="A0A7H0IPN2"/>
<name>A0A7H0IPN2_9ACTN</name>
<evidence type="ECO:0000259" key="3">
    <source>
        <dbReference type="Pfam" id="PF01494"/>
    </source>
</evidence>
<evidence type="ECO:0000256" key="1">
    <source>
        <dbReference type="ARBA" id="ARBA00022630"/>
    </source>
</evidence>
<dbReference type="Pfam" id="PF21274">
    <property type="entry name" value="Rng_hyd_C"/>
    <property type="match status" value="1"/>
</dbReference>
<dbReference type="Proteomes" id="UP000516052">
    <property type="component" value="Chromosome"/>
</dbReference>
<feature type="domain" description="FAD-binding" evidence="3">
    <location>
        <begin position="24"/>
        <end position="379"/>
    </location>
</feature>